<keyword evidence="2" id="KW-1185">Reference proteome</keyword>
<organism evidence="1 2">
    <name type="scientific">Pseudomonas moorei</name>
    <dbReference type="NCBI Taxonomy" id="395599"/>
    <lineage>
        <taxon>Bacteria</taxon>
        <taxon>Pseudomonadati</taxon>
        <taxon>Pseudomonadota</taxon>
        <taxon>Gammaproteobacteria</taxon>
        <taxon>Pseudomonadales</taxon>
        <taxon>Pseudomonadaceae</taxon>
        <taxon>Pseudomonas</taxon>
    </lineage>
</organism>
<sequence length="385" mass="43271">MPNIFQMWRRRVAMSKAVAKLSPQAATIRNDILVPIGLAKSAFEQTNNKRNLAGDVFLGHIELLDSPEVNAWASPPTFRAHNVFICSGLVIAAFDAACVIFNSRESFKEFGGSDRQSTDALAEALRRLRGEVLPPLGALESDTFLKSLWSQLPTCQKRAGGALLMFEETLRYFTQHELAHAALGHCLFVSKHLGLTKLLEVSRPNEALQGDSENIIQLLEYEADITAATSSLQRAVFGQHSIVGQHPYLVKSIVLGIHVGLWLISRREKFDDAIHVPQASHPNIGFRHAVASQVLNNFCNYEFAKDAYQLAREDLINISRIENNLFGILSLANHEVLKQRQMIFANESIRINQQALAKLGRYRFIVPFYDFSYDGLDYSKYVREK</sequence>
<dbReference type="Proteomes" id="UP000199570">
    <property type="component" value="Unassembled WGS sequence"/>
</dbReference>
<dbReference type="EMBL" id="FNKJ01000003">
    <property type="protein sequence ID" value="SDR23698.1"/>
    <property type="molecule type" value="Genomic_DNA"/>
</dbReference>
<dbReference type="AlphaFoldDB" id="A0A1H1HEW0"/>
<evidence type="ECO:0000313" key="1">
    <source>
        <dbReference type="EMBL" id="SDR23698.1"/>
    </source>
</evidence>
<protein>
    <submittedName>
        <fullName evidence="1">Uncharacterized protein</fullName>
    </submittedName>
</protein>
<name>A0A1H1HEW0_9PSED</name>
<gene>
    <name evidence="1" type="ORF">SAMN04490195_4053</name>
</gene>
<evidence type="ECO:0000313" key="2">
    <source>
        <dbReference type="Proteomes" id="UP000199570"/>
    </source>
</evidence>
<reference evidence="2" key="1">
    <citation type="submission" date="2016-10" db="EMBL/GenBank/DDBJ databases">
        <authorList>
            <person name="Varghese N."/>
            <person name="Submissions S."/>
        </authorList>
    </citation>
    <scope>NUCLEOTIDE SEQUENCE [LARGE SCALE GENOMIC DNA]</scope>
    <source>
        <strain evidence="2">BS3775</strain>
    </source>
</reference>
<accession>A0A1H1HEW0</accession>
<proteinExistence type="predicted"/>